<dbReference type="InterPro" id="IPR013785">
    <property type="entry name" value="Aldolase_TIM"/>
</dbReference>
<dbReference type="NCBIfam" id="NF005741">
    <property type="entry name" value="PRK07565.1"/>
    <property type="match status" value="1"/>
</dbReference>
<keyword evidence="4" id="KW-0288">FMN</keyword>
<gene>
    <name evidence="8" type="primary">pyrD</name>
    <name evidence="8" type="ORF">MAMT_00634</name>
</gene>
<dbReference type="AlphaFoldDB" id="A0A5E6MCG9"/>
<evidence type="ECO:0000256" key="3">
    <source>
        <dbReference type="ARBA" id="ARBA00022630"/>
    </source>
</evidence>
<dbReference type="PANTHER" id="PTHR48109:SF3">
    <property type="entry name" value="SLL0744 PROTEIN"/>
    <property type="match status" value="1"/>
</dbReference>
<dbReference type="EC" id="1.3.98.1" evidence="8"/>
<dbReference type="InterPro" id="IPR050074">
    <property type="entry name" value="DHO_dehydrogenase"/>
</dbReference>
<dbReference type="InterPro" id="IPR005720">
    <property type="entry name" value="Dihydroorotate_DH_cat"/>
</dbReference>
<comment type="pathway">
    <text evidence="2">Pyrimidine metabolism; UMP biosynthesis via de novo pathway.</text>
</comment>
<feature type="domain" description="Dihydroorotate dehydrogenase catalytic" evidence="7">
    <location>
        <begin position="90"/>
        <end position="286"/>
    </location>
</feature>
<dbReference type="SUPFAM" id="SSF51395">
    <property type="entry name" value="FMN-linked oxidoreductases"/>
    <property type="match status" value="1"/>
</dbReference>
<organism evidence="8 9">
    <name type="scientific">Methylacidimicrobium tartarophylax</name>
    <dbReference type="NCBI Taxonomy" id="1041768"/>
    <lineage>
        <taxon>Bacteria</taxon>
        <taxon>Pseudomonadati</taxon>
        <taxon>Verrucomicrobiota</taxon>
        <taxon>Methylacidimicrobium</taxon>
    </lineage>
</organism>
<evidence type="ECO:0000256" key="5">
    <source>
        <dbReference type="ARBA" id="ARBA00022975"/>
    </source>
</evidence>
<dbReference type="GO" id="GO:1990663">
    <property type="term" value="F:dihydroorotate dehydrogenase (fumarate) activity"/>
    <property type="evidence" value="ECO:0007669"/>
    <property type="project" value="UniProtKB-EC"/>
</dbReference>
<evidence type="ECO:0000256" key="1">
    <source>
        <dbReference type="ARBA" id="ARBA00001917"/>
    </source>
</evidence>
<proteinExistence type="predicted"/>
<dbReference type="GO" id="GO:0006207">
    <property type="term" value="P:'de novo' pyrimidine nucleobase biosynthetic process"/>
    <property type="evidence" value="ECO:0007669"/>
    <property type="project" value="TreeGrafter"/>
</dbReference>
<protein>
    <submittedName>
        <fullName evidence="8">Dihydroorotate dehydrogenase (Fumarate)</fullName>
        <ecNumber evidence="8">1.3.98.1</ecNumber>
    </submittedName>
</protein>
<evidence type="ECO:0000313" key="8">
    <source>
        <dbReference type="EMBL" id="VVM05461.1"/>
    </source>
</evidence>
<evidence type="ECO:0000256" key="4">
    <source>
        <dbReference type="ARBA" id="ARBA00022643"/>
    </source>
</evidence>
<keyword evidence="5" id="KW-0665">Pyrimidine biosynthesis</keyword>
<keyword evidence="9" id="KW-1185">Reference proteome</keyword>
<dbReference type="EMBL" id="CABFVA020000022">
    <property type="protein sequence ID" value="VVM05461.1"/>
    <property type="molecule type" value="Genomic_DNA"/>
</dbReference>
<sequence length="326" mass="35449">MANLETRYLGLVLRSPLVASSSPLTASAAKVVDLEAAGIGAVVLPSLFEEQLLKEEVAEHSYKDYGGALEAFPKLEEFRFSAKAYLDHIRALKSSVGIPVIASLNGATPGWWTRYAKIIEEAGADALELNIYAVPTDPERAGSEIEMETLDIVRLVRAQLRIPLAVKLSPFYTNFAHMAKRLHAAGANGAVLFNRFYQPDIDEEHLTLRSGLLPGSPRDVRIPLTWIGILYGRVALDLAATGGIMEAADALKVILAGANVAMLCSALLERGTEHVRLVLQGVAQWMERHGYESIQQWRGLLSQKNCADPENFERAQYVAAVSAGGV</sequence>
<dbReference type="UniPathway" id="UPA00070"/>
<dbReference type="GO" id="GO:0005737">
    <property type="term" value="C:cytoplasm"/>
    <property type="evidence" value="ECO:0007669"/>
    <property type="project" value="InterPro"/>
</dbReference>
<dbReference type="Gene3D" id="3.20.20.70">
    <property type="entry name" value="Aldolase class I"/>
    <property type="match status" value="1"/>
</dbReference>
<reference evidence="8 9" key="1">
    <citation type="submission" date="2019-09" db="EMBL/GenBank/DDBJ databases">
        <authorList>
            <person name="Cremers G."/>
        </authorList>
    </citation>
    <scope>NUCLEOTIDE SEQUENCE [LARGE SCALE GENOMIC DNA]</scope>
    <source>
        <strain evidence="8">4A</strain>
    </source>
</reference>
<dbReference type="CDD" id="cd04739">
    <property type="entry name" value="DHOD_like"/>
    <property type="match status" value="1"/>
</dbReference>
<dbReference type="RefSeq" id="WP_142659566.1">
    <property type="nucleotide sequence ID" value="NZ_CABFVA020000022.1"/>
</dbReference>
<evidence type="ECO:0000259" key="7">
    <source>
        <dbReference type="Pfam" id="PF01180"/>
    </source>
</evidence>
<dbReference type="InterPro" id="IPR012135">
    <property type="entry name" value="Dihydroorotate_DH_1_2"/>
</dbReference>
<keyword evidence="3" id="KW-0285">Flavoprotein</keyword>
<keyword evidence="6 8" id="KW-0560">Oxidoreductase</keyword>
<accession>A0A5E6MCG9</accession>
<evidence type="ECO:0000256" key="2">
    <source>
        <dbReference type="ARBA" id="ARBA00004725"/>
    </source>
</evidence>
<dbReference type="GO" id="GO:0044205">
    <property type="term" value="P:'de novo' UMP biosynthetic process"/>
    <property type="evidence" value="ECO:0007669"/>
    <property type="project" value="UniProtKB-UniPathway"/>
</dbReference>
<dbReference type="Proteomes" id="UP000334923">
    <property type="component" value="Unassembled WGS sequence"/>
</dbReference>
<dbReference type="Pfam" id="PF01180">
    <property type="entry name" value="DHO_dh"/>
    <property type="match status" value="1"/>
</dbReference>
<evidence type="ECO:0000256" key="6">
    <source>
        <dbReference type="ARBA" id="ARBA00023002"/>
    </source>
</evidence>
<dbReference type="OrthoDB" id="9794954at2"/>
<evidence type="ECO:0000313" key="9">
    <source>
        <dbReference type="Proteomes" id="UP000334923"/>
    </source>
</evidence>
<name>A0A5E6MCG9_9BACT</name>
<comment type="cofactor">
    <cofactor evidence="1">
        <name>FMN</name>
        <dbReference type="ChEBI" id="CHEBI:58210"/>
    </cofactor>
</comment>
<dbReference type="PANTHER" id="PTHR48109">
    <property type="entry name" value="DIHYDROOROTATE DEHYDROGENASE (QUINONE), MITOCHONDRIAL-RELATED"/>
    <property type="match status" value="1"/>
</dbReference>
<dbReference type="PIRSF" id="PIRSF000164">
    <property type="entry name" value="DHO_oxidase"/>
    <property type="match status" value="1"/>
</dbReference>